<dbReference type="RefSeq" id="WP_038352605.1">
    <property type="nucleotide sequence ID" value="NZ_CP019962.1"/>
</dbReference>
<dbReference type="PANTHER" id="PTHR33202">
    <property type="entry name" value="ZINC UPTAKE REGULATION PROTEIN"/>
    <property type="match status" value="1"/>
</dbReference>
<keyword evidence="1" id="KW-0408">Iron</keyword>
<proteinExistence type="predicted"/>
<keyword evidence="1" id="KW-0479">Metal-binding</keyword>
<dbReference type="Pfam" id="PF01475">
    <property type="entry name" value="FUR"/>
    <property type="match status" value="1"/>
</dbReference>
<name>A0A0U3G785_EUBLI</name>
<dbReference type="GO" id="GO:0008270">
    <property type="term" value="F:zinc ion binding"/>
    <property type="evidence" value="ECO:0007669"/>
    <property type="project" value="TreeGrafter"/>
</dbReference>
<evidence type="ECO:0000313" key="4">
    <source>
        <dbReference type="Proteomes" id="UP000192391"/>
    </source>
</evidence>
<reference evidence="3 5" key="4">
    <citation type="submission" date="2023-02" db="EMBL/GenBank/DDBJ databases">
        <title>Comparative genome analysis of Eubacterium limosum species.</title>
        <authorList>
            <person name="Bak J.E."/>
        </authorList>
    </citation>
    <scope>NUCLEOTIDE SEQUENCE [LARGE SCALE GENOMIC DNA]</scope>
    <source>
        <strain evidence="3 5">KGMB01548</strain>
    </source>
</reference>
<protein>
    <submittedName>
        <fullName evidence="3">Fur family transcriptional regulator</fullName>
    </submittedName>
    <submittedName>
        <fullName evidence="2">Transcriptional repressor</fullName>
    </submittedName>
</protein>
<reference evidence="2" key="1">
    <citation type="journal article" date="2015" name="Genome Announc.">
        <title>Draft Genome Sequence of Chemolithoautotrophic Acetogenic Butanol-Producing Eubacterium limosum ATCC 8486.</title>
        <authorList>
            <person name="Song Y."/>
            <person name="Cho B.K."/>
        </authorList>
    </citation>
    <scope>NUCLEOTIDE SEQUENCE</scope>
    <source>
        <strain evidence="2">ATCC 8486</strain>
    </source>
</reference>
<evidence type="ECO:0000313" key="5">
    <source>
        <dbReference type="Proteomes" id="UP001215087"/>
    </source>
</evidence>
<evidence type="ECO:0000313" key="2">
    <source>
        <dbReference type="EMBL" id="ARD65895.1"/>
    </source>
</evidence>
<evidence type="ECO:0000256" key="1">
    <source>
        <dbReference type="PIRSR" id="PIRSR602481-2"/>
    </source>
</evidence>
<organism evidence="2 4">
    <name type="scientific">Eubacterium limosum</name>
    <dbReference type="NCBI Taxonomy" id="1736"/>
    <lineage>
        <taxon>Bacteria</taxon>
        <taxon>Bacillati</taxon>
        <taxon>Bacillota</taxon>
        <taxon>Clostridia</taxon>
        <taxon>Eubacteriales</taxon>
        <taxon>Eubacteriaceae</taxon>
        <taxon>Eubacterium</taxon>
    </lineage>
</organism>
<dbReference type="EMBL" id="CP019962">
    <property type="protein sequence ID" value="ARD65895.1"/>
    <property type="molecule type" value="Genomic_DNA"/>
</dbReference>
<dbReference type="SUPFAM" id="SSF46785">
    <property type="entry name" value="Winged helix' DNA-binding domain"/>
    <property type="match status" value="1"/>
</dbReference>
<reference evidence="2" key="3">
    <citation type="submission" date="2017-02" db="EMBL/GenBank/DDBJ databases">
        <title>Integrative analysis reveals regulation of autotrophic growth of syngas fermenting bacteria at the translational level.</title>
        <authorList>
            <person name="Song Y."/>
            <person name="Shin J."/>
            <person name="Jeong Y."/>
            <person name="Jin S."/>
            <person name="Kim D.R."/>
            <person name="Kim S.C."/>
            <person name="Cho S."/>
            <person name="Cho B.-K."/>
        </authorList>
    </citation>
    <scope>NUCLEOTIDE SEQUENCE</scope>
    <source>
        <strain evidence="2">ATCC 8486</strain>
    </source>
</reference>
<dbReference type="Proteomes" id="UP001215087">
    <property type="component" value="Unassembled WGS sequence"/>
</dbReference>
<dbReference type="OrthoDB" id="8659436at2"/>
<dbReference type="AlphaFoldDB" id="A0A0U3G785"/>
<dbReference type="Gene3D" id="1.10.10.10">
    <property type="entry name" value="Winged helix-like DNA-binding domain superfamily/Winged helix DNA-binding domain"/>
    <property type="match status" value="1"/>
</dbReference>
<dbReference type="KEGG" id="elim:B2M23_10235"/>
<dbReference type="CDD" id="cd07153">
    <property type="entry name" value="Fur_like"/>
    <property type="match status" value="1"/>
</dbReference>
<dbReference type="GO" id="GO:0000976">
    <property type="term" value="F:transcription cis-regulatory region binding"/>
    <property type="evidence" value="ECO:0007669"/>
    <property type="project" value="TreeGrafter"/>
</dbReference>
<dbReference type="PANTHER" id="PTHR33202:SF7">
    <property type="entry name" value="FERRIC UPTAKE REGULATION PROTEIN"/>
    <property type="match status" value="1"/>
</dbReference>
<dbReference type="Proteomes" id="UP000192391">
    <property type="component" value="Chromosome"/>
</dbReference>
<gene>
    <name evidence="2" type="ORF">B2M23_10235</name>
    <name evidence="3" type="ORF">PTZ04_06030</name>
</gene>
<dbReference type="GO" id="GO:0045892">
    <property type="term" value="P:negative regulation of DNA-templated transcription"/>
    <property type="evidence" value="ECO:0007669"/>
    <property type="project" value="TreeGrafter"/>
</dbReference>
<dbReference type="InterPro" id="IPR002481">
    <property type="entry name" value="FUR"/>
</dbReference>
<sequence>MNADLQEYRERIKSVGLKATPQRISVLKVLSETDEHPSAEMLMDKLKNEGSIMSVGTIYNILETFEEKGLILKLHDHNEVMRFDARTGFHVHIFNKKTNQIEDYFDNDLEVLLKDYLKDKLPEDVTLDHLDIALYSQSA</sequence>
<accession>A0A0U3G785</accession>
<reference evidence="4" key="2">
    <citation type="journal article" date="2017" name="Sci. Rep.">
        <title>Determination of the Genome and Primary Transcriptome of Syngas Fermenting Eubacterium limosum ATCC 8486.</title>
        <authorList>
            <person name="Song Y."/>
            <person name="Shin J."/>
            <person name="Jeong Y."/>
            <person name="Jin S."/>
            <person name="Lee J.K."/>
            <person name="Kim D.R."/>
            <person name="Kim S.C."/>
            <person name="Cho S."/>
            <person name="Cho B.K."/>
        </authorList>
    </citation>
    <scope>NUCLEOTIDE SEQUENCE [LARGE SCALE GENOMIC DNA]</scope>
    <source>
        <strain evidence="4">ATCC 8486</strain>
    </source>
</reference>
<dbReference type="GO" id="GO:0003700">
    <property type="term" value="F:DNA-binding transcription factor activity"/>
    <property type="evidence" value="ECO:0007669"/>
    <property type="project" value="InterPro"/>
</dbReference>
<feature type="binding site" evidence="1">
    <location>
        <position position="110"/>
    </location>
    <ligand>
        <name>Fe cation</name>
        <dbReference type="ChEBI" id="CHEBI:24875"/>
    </ligand>
</feature>
<keyword evidence="5" id="KW-1185">Reference proteome</keyword>
<evidence type="ECO:0000313" key="3">
    <source>
        <dbReference type="EMBL" id="MDE1469812.1"/>
    </source>
</evidence>
<dbReference type="EMBL" id="JAQSVD010000002">
    <property type="protein sequence ID" value="MDE1469812.1"/>
    <property type="molecule type" value="Genomic_DNA"/>
</dbReference>
<dbReference type="InterPro" id="IPR036388">
    <property type="entry name" value="WH-like_DNA-bd_sf"/>
</dbReference>
<dbReference type="GO" id="GO:1900376">
    <property type="term" value="P:regulation of secondary metabolite biosynthetic process"/>
    <property type="evidence" value="ECO:0007669"/>
    <property type="project" value="TreeGrafter"/>
</dbReference>
<comment type="cofactor">
    <cofactor evidence="1">
        <name>Mn(2+)</name>
        <dbReference type="ChEBI" id="CHEBI:29035"/>
    </cofactor>
    <cofactor evidence="1">
        <name>Fe(2+)</name>
        <dbReference type="ChEBI" id="CHEBI:29033"/>
    </cofactor>
    <text evidence="1">Binds 1 Mn(2+) or Fe(2+) ion per subunit.</text>
</comment>
<dbReference type="InterPro" id="IPR036390">
    <property type="entry name" value="WH_DNA-bd_sf"/>
</dbReference>